<dbReference type="AlphaFoldDB" id="A0A9I9DY34"/>
<name>A0A9I9DY34_CUCME</name>
<reference evidence="1" key="1">
    <citation type="submission" date="2023-03" db="UniProtKB">
        <authorList>
            <consortium name="EnsemblPlants"/>
        </authorList>
    </citation>
    <scope>IDENTIFICATION</scope>
</reference>
<sequence>MGTTSRVVNLEVGDNSGEERWFALKGTTWTTLERLRLKCGECSSVLQLKLRVQWTGDFNGETTTAEHRQRATRCLAVCSPVETHD</sequence>
<organism evidence="1">
    <name type="scientific">Cucumis melo</name>
    <name type="common">Muskmelon</name>
    <dbReference type="NCBI Taxonomy" id="3656"/>
    <lineage>
        <taxon>Eukaryota</taxon>
        <taxon>Viridiplantae</taxon>
        <taxon>Streptophyta</taxon>
        <taxon>Embryophyta</taxon>
        <taxon>Tracheophyta</taxon>
        <taxon>Spermatophyta</taxon>
        <taxon>Magnoliopsida</taxon>
        <taxon>eudicotyledons</taxon>
        <taxon>Gunneridae</taxon>
        <taxon>Pentapetalae</taxon>
        <taxon>rosids</taxon>
        <taxon>fabids</taxon>
        <taxon>Cucurbitales</taxon>
        <taxon>Cucurbitaceae</taxon>
        <taxon>Benincaseae</taxon>
        <taxon>Cucumis</taxon>
    </lineage>
</organism>
<accession>A0A9I9DY34</accession>
<dbReference type="Gramene" id="MELO3C025414.2.1">
    <property type="protein sequence ID" value="MELO3C025414.2.1"/>
    <property type="gene ID" value="MELO3C025414.2"/>
</dbReference>
<dbReference type="EnsemblPlants" id="MELO3C025414.2.1">
    <property type="protein sequence ID" value="MELO3C025414.2.1"/>
    <property type="gene ID" value="MELO3C025414.2"/>
</dbReference>
<proteinExistence type="predicted"/>
<evidence type="ECO:0000313" key="1">
    <source>
        <dbReference type="EnsemblPlants" id="MELO3C025414.2.1"/>
    </source>
</evidence>
<protein>
    <submittedName>
        <fullName evidence="1">Uncharacterized protein</fullName>
    </submittedName>
</protein>